<evidence type="ECO:0000256" key="6">
    <source>
        <dbReference type="ARBA" id="ARBA00022692"/>
    </source>
</evidence>
<dbReference type="InterPro" id="IPR000873">
    <property type="entry name" value="AMP-dep_synth/lig_dom"/>
</dbReference>
<evidence type="ECO:0000256" key="15">
    <source>
        <dbReference type="ARBA" id="ARBA00060276"/>
    </source>
</evidence>
<evidence type="ECO:0000256" key="10">
    <source>
        <dbReference type="ARBA" id="ARBA00023055"/>
    </source>
</evidence>
<evidence type="ECO:0000256" key="9">
    <source>
        <dbReference type="ARBA" id="ARBA00022989"/>
    </source>
</evidence>
<dbReference type="AlphaFoldDB" id="A0A9P8ACH4"/>
<dbReference type="FunFam" id="3.40.50.12780:FF:000019">
    <property type="entry name" value="Long-chain fatty acid transporter"/>
    <property type="match status" value="1"/>
</dbReference>
<comment type="subcellular location">
    <subcellularLocation>
        <location evidence="1">Cell membrane</location>
        <topology evidence="1">Multi-pass membrane protein</topology>
    </subcellularLocation>
    <subcellularLocation>
        <location evidence="13">Peroxisome membrane</location>
    </subcellularLocation>
</comment>
<dbReference type="SUPFAM" id="SSF56801">
    <property type="entry name" value="Acetyl-CoA synthetase-like"/>
    <property type="match status" value="1"/>
</dbReference>
<dbReference type="GO" id="GO:0005324">
    <property type="term" value="F:long-chain fatty acid transmembrane transporter activity"/>
    <property type="evidence" value="ECO:0007669"/>
    <property type="project" value="TreeGrafter"/>
</dbReference>
<keyword evidence="10" id="KW-0445">Lipid transport</keyword>
<evidence type="ECO:0000256" key="8">
    <source>
        <dbReference type="ARBA" id="ARBA00022840"/>
    </source>
</evidence>
<dbReference type="InterPro" id="IPR025110">
    <property type="entry name" value="AMP-bd_C"/>
</dbReference>
<keyword evidence="11 18" id="KW-0472">Membrane</keyword>
<evidence type="ECO:0000256" key="3">
    <source>
        <dbReference type="ARBA" id="ARBA00022448"/>
    </source>
</evidence>
<organism evidence="21 22">
    <name type="scientific">Mortierella alpina</name>
    <name type="common">Oleaginous fungus</name>
    <name type="synonym">Mortierella renispora</name>
    <dbReference type="NCBI Taxonomy" id="64518"/>
    <lineage>
        <taxon>Eukaryota</taxon>
        <taxon>Fungi</taxon>
        <taxon>Fungi incertae sedis</taxon>
        <taxon>Mucoromycota</taxon>
        <taxon>Mortierellomycotina</taxon>
        <taxon>Mortierellomycetes</taxon>
        <taxon>Mortierellales</taxon>
        <taxon>Mortierellaceae</taxon>
        <taxon>Mortierella</taxon>
    </lineage>
</organism>
<evidence type="ECO:0000313" key="21">
    <source>
        <dbReference type="EMBL" id="KAG9326966.1"/>
    </source>
</evidence>
<keyword evidence="3" id="KW-0813">Transport</keyword>
<keyword evidence="7" id="KW-0547">Nucleotide-binding</keyword>
<dbReference type="PANTHER" id="PTHR43107">
    <property type="entry name" value="LONG-CHAIN FATTY ACID TRANSPORT PROTEIN"/>
    <property type="match status" value="1"/>
</dbReference>
<dbReference type="Pfam" id="PF00501">
    <property type="entry name" value="AMP-binding"/>
    <property type="match status" value="1"/>
</dbReference>
<feature type="domain" description="AMP-dependent synthetase/ligase" evidence="19">
    <location>
        <begin position="55"/>
        <end position="431"/>
    </location>
</feature>
<evidence type="ECO:0000256" key="5">
    <source>
        <dbReference type="ARBA" id="ARBA00022598"/>
    </source>
</evidence>
<dbReference type="PANTHER" id="PTHR43107:SF15">
    <property type="entry name" value="FATTY ACID TRANSPORT PROTEIN 3, ISOFORM A"/>
    <property type="match status" value="1"/>
</dbReference>
<sequence>MAPVAAVAAALAAGYYLNGKYQITKDLVLVRVGLQARKRFEAMVKNRDCSLYNRFEEQCQIRPFSVALVFENTSYTWRDLELASNRMAHWFVAQGIQKKQRVAMMMHNSPMFIITWLALLKIMVVPAFINNQIAGPVLVHSLKVADAKFLLFDYELAPAIQESLKEIKDLGYNIFTVTPKDQVLGQLYAHLPEAARQVLDEAPSFFGYVEWKHLSTEGFPKESRHEVMVSDPAALIYTSGTTGFPKAAIMDHGRCNMASYSYGSLCDIKPENKVYITLPLYHSAGAIIGIGQSFRSGCTIVLARKFSVTRFWRDCIEYDVTHFQYIGELCRYLLNAPESPLDKRHKVRMAFGNGMRPDVWGKFQERFNIPTIFEYYTMSEGTAALMNISKNKRDQGAVGFRGPIIRSLQPGFKLVKVDFDTEELIRDTKTGLCILCQPGEIGELVTLADNKTAASRYAGYFNQPEISKAKLVQNVMEKDDIYFRTGDLLFSKDQYWYFADRAGDTYRWKGENVSTAEIADTIGRVAGVTSCTVYGVSVPGMDGRAGMATLVLKDSIVQVAGEGRAKCLVDEAALDAFLSDLSKDVVKKLPAYAIPRFLRIAEQELETTGTFKNKKVELKKEGFDLNKVKERLYWWTPKGKYAPFGVAENDQILAGRARL</sequence>
<keyword evidence="5" id="KW-0436">Ligase</keyword>
<evidence type="ECO:0000256" key="7">
    <source>
        <dbReference type="ARBA" id="ARBA00022741"/>
    </source>
</evidence>
<evidence type="ECO:0000256" key="18">
    <source>
        <dbReference type="SAM" id="Phobius"/>
    </source>
</evidence>
<dbReference type="InterPro" id="IPR045851">
    <property type="entry name" value="AMP-bd_C_sf"/>
</dbReference>
<comment type="caution">
    <text evidence="21">The sequence shown here is derived from an EMBL/GenBank/DDBJ whole genome shotgun (WGS) entry which is preliminary data.</text>
</comment>
<dbReference type="GO" id="GO:0009898">
    <property type="term" value="C:cytoplasmic side of plasma membrane"/>
    <property type="evidence" value="ECO:0007669"/>
    <property type="project" value="TreeGrafter"/>
</dbReference>
<dbReference type="Proteomes" id="UP000717515">
    <property type="component" value="Unassembled WGS sequence"/>
</dbReference>
<dbReference type="GO" id="GO:0005778">
    <property type="term" value="C:peroxisomal membrane"/>
    <property type="evidence" value="ECO:0007669"/>
    <property type="project" value="UniProtKB-SubCell"/>
</dbReference>
<comment type="similarity">
    <text evidence="2">Belongs to the ATP-dependent AMP-binding enzyme family.</text>
</comment>
<keyword evidence="6 18" id="KW-0812">Transmembrane</keyword>
<evidence type="ECO:0000256" key="16">
    <source>
        <dbReference type="ARBA" id="ARBA00068795"/>
    </source>
</evidence>
<protein>
    <recommendedName>
        <fullName evidence="16">Very long-chain fatty acid transport protein</fullName>
    </recommendedName>
    <alternativeName>
        <fullName evidence="17">Very-long-chain acyl-CoA synthetase</fullName>
    </alternativeName>
</protein>
<evidence type="ECO:0000259" key="20">
    <source>
        <dbReference type="Pfam" id="PF13193"/>
    </source>
</evidence>
<feature type="domain" description="AMP-binding enzyme C-terminal" evidence="20">
    <location>
        <begin position="517"/>
        <end position="612"/>
    </location>
</feature>
<dbReference type="PROSITE" id="PS00455">
    <property type="entry name" value="AMP_BINDING"/>
    <property type="match status" value="1"/>
</dbReference>
<accession>A0A9P8ACH4</accession>
<keyword evidence="8" id="KW-0067">ATP-binding</keyword>
<dbReference type="Pfam" id="PF13193">
    <property type="entry name" value="AMP-binding_C"/>
    <property type="match status" value="1"/>
</dbReference>
<gene>
    <name evidence="21" type="ORF">KVV02_001916</name>
</gene>
<dbReference type="Gene3D" id="3.40.50.12780">
    <property type="entry name" value="N-terminal domain of ligase-like"/>
    <property type="match status" value="1"/>
</dbReference>
<comment type="function">
    <text evidence="15">Acyl-CoA synthetase required for both the import of long chain fatty acids (LCFAs) (C14-C18) and the activation very long chain fatty acids (VLCFAs) (C20-C26) by esterification of the fatty acids into metabolically active CoA-thioesters for subsequent degradation or incorporation into phospholipids. The transport and fatty acyl-CoA synthetase activities are genetically separable and are thus independent activities. Esterifies VLCFAs in the peroxisome matrix. The VLCFAs are actively transported into peroxisomes by a PXA1-PXA2 heterodimeric transporter in the peroxisomal membrane.</text>
</comment>
<dbReference type="EMBL" id="JAIFTL010000011">
    <property type="protein sequence ID" value="KAG9326966.1"/>
    <property type="molecule type" value="Genomic_DNA"/>
</dbReference>
<dbReference type="InterPro" id="IPR042099">
    <property type="entry name" value="ANL_N_sf"/>
</dbReference>
<dbReference type="GO" id="GO:0004467">
    <property type="term" value="F:long-chain fatty acid-CoA ligase activity"/>
    <property type="evidence" value="ECO:0007669"/>
    <property type="project" value="TreeGrafter"/>
</dbReference>
<comment type="catalytic activity">
    <reaction evidence="14">
        <text>a very long-chain fatty acid + ATP + CoA = a very long-chain fatty acyl-CoA + AMP + diphosphate</text>
        <dbReference type="Rhea" id="RHEA:54536"/>
        <dbReference type="ChEBI" id="CHEBI:30616"/>
        <dbReference type="ChEBI" id="CHEBI:33019"/>
        <dbReference type="ChEBI" id="CHEBI:57287"/>
        <dbReference type="ChEBI" id="CHEBI:58950"/>
        <dbReference type="ChEBI" id="CHEBI:138261"/>
        <dbReference type="ChEBI" id="CHEBI:456215"/>
    </reaction>
</comment>
<evidence type="ECO:0000259" key="19">
    <source>
        <dbReference type="Pfam" id="PF00501"/>
    </source>
</evidence>
<evidence type="ECO:0000256" key="13">
    <source>
        <dbReference type="ARBA" id="ARBA00046271"/>
    </source>
</evidence>
<evidence type="ECO:0000256" key="17">
    <source>
        <dbReference type="ARBA" id="ARBA00078285"/>
    </source>
</evidence>
<keyword evidence="9 18" id="KW-1133">Transmembrane helix</keyword>
<dbReference type="Gene3D" id="3.30.300.30">
    <property type="match status" value="1"/>
</dbReference>
<evidence type="ECO:0000256" key="12">
    <source>
        <dbReference type="ARBA" id="ARBA00023140"/>
    </source>
</evidence>
<evidence type="ECO:0000313" key="22">
    <source>
        <dbReference type="Proteomes" id="UP000717515"/>
    </source>
</evidence>
<keyword evidence="4" id="KW-1003">Cell membrane</keyword>
<name>A0A9P8ACH4_MORAP</name>
<proteinExistence type="inferred from homology"/>
<reference evidence="21" key="1">
    <citation type="submission" date="2021-07" db="EMBL/GenBank/DDBJ databases">
        <title>Draft genome of Mortierella alpina, strain LL118, isolated from an aspen leaf litter sample.</title>
        <authorList>
            <person name="Yang S."/>
            <person name="Vinatzer B.A."/>
        </authorList>
    </citation>
    <scope>NUCLEOTIDE SEQUENCE</scope>
    <source>
        <strain evidence="21">LL118</strain>
    </source>
</reference>
<evidence type="ECO:0000256" key="4">
    <source>
        <dbReference type="ARBA" id="ARBA00022475"/>
    </source>
</evidence>
<dbReference type="GO" id="GO:0044539">
    <property type="term" value="P:long-chain fatty acid import into cell"/>
    <property type="evidence" value="ECO:0007669"/>
    <property type="project" value="TreeGrafter"/>
</dbReference>
<evidence type="ECO:0000256" key="14">
    <source>
        <dbReference type="ARBA" id="ARBA00051585"/>
    </source>
</evidence>
<evidence type="ECO:0000256" key="2">
    <source>
        <dbReference type="ARBA" id="ARBA00006432"/>
    </source>
</evidence>
<evidence type="ECO:0000256" key="1">
    <source>
        <dbReference type="ARBA" id="ARBA00004651"/>
    </source>
</evidence>
<feature type="transmembrane region" description="Helical" evidence="18">
    <location>
        <begin position="111"/>
        <end position="129"/>
    </location>
</feature>
<dbReference type="GO" id="GO:0005524">
    <property type="term" value="F:ATP binding"/>
    <property type="evidence" value="ECO:0007669"/>
    <property type="project" value="UniProtKB-KW"/>
</dbReference>
<evidence type="ECO:0000256" key="11">
    <source>
        <dbReference type="ARBA" id="ARBA00023136"/>
    </source>
</evidence>
<keyword evidence="12" id="KW-0576">Peroxisome</keyword>
<dbReference type="GO" id="GO:0005811">
    <property type="term" value="C:lipid droplet"/>
    <property type="evidence" value="ECO:0007669"/>
    <property type="project" value="TreeGrafter"/>
</dbReference>
<dbReference type="InterPro" id="IPR020845">
    <property type="entry name" value="AMP-binding_CS"/>
</dbReference>